<evidence type="ECO:0000256" key="3">
    <source>
        <dbReference type="ARBA" id="ARBA00022553"/>
    </source>
</evidence>
<dbReference type="OrthoDB" id="9808843at2"/>
<dbReference type="GO" id="GO:0006935">
    <property type="term" value="P:chemotaxis"/>
    <property type="evidence" value="ECO:0007669"/>
    <property type="project" value="UniProtKB-KW"/>
</dbReference>
<dbReference type="EMBL" id="BDME01000006">
    <property type="protein sequence ID" value="GAX88229.1"/>
    <property type="molecule type" value="Genomic_DNA"/>
</dbReference>
<dbReference type="SUPFAM" id="SSF52172">
    <property type="entry name" value="CheY-like"/>
    <property type="match status" value="1"/>
</dbReference>
<organism evidence="7 8">
    <name type="scientific">Lebetimonas natsushimae</name>
    <dbReference type="NCBI Taxonomy" id="1936991"/>
    <lineage>
        <taxon>Bacteria</taxon>
        <taxon>Pseudomonadati</taxon>
        <taxon>Campylobacterota</taxon>
        <taxon>Epsilonproteobacteria</taxon>
        <taxon>Nautiliales</taxon>
        <taxon>Nautiliaceae</taxon>
        <taxon>Lebetimonas</taxon>
    </lineage>
</organism>
<evidence type="ECO:0000256" key="4">
    <source>
        <dbReference type="ARBA" id="ARBA00022779"/>
    </source>
</evidence>
<comment type="caution">
    <text evidence="7">The sequence shown here is derived from an EMBL/GenBank/DDBJ whole genome shotgun (WGS) entry which is preliminary data.</text>
</comment>
<dbReference type="PANTHER" id="PTHR44591:SF3">
    <property type="entry name" value="RESPONSE REGULATORY DOMAIN-CONTAINING PROTEIN"/>
    <property type="match status" value="1"/>
</dbReference>
<dbReference type="Proteomes" id="UP000217944">
    <property type="component" value="Unassembled WGS sequence"/>
</dbReference>
<comment type="cofactor">
    <cofactor evidence="1">
        <name>Mg(2+)</name>
        <dbReference type="ChEBI" id="CHEBI:18420"/>
    </cofactor>
</comment>
<dbReference type="Pfam" id="PF00072">
    <property type="entry name" value="Response_reg"/>
    <property type="match status" value="1"/>
</dbReference>
<keyword evidence="4" id="KW-0283">Flagellar rotation</keyword>
<feature type="modified residue" description="4-aspartylphosphate" evidence="5">
    <location>
        <position position="57"/>
    </location>
</feature>
<dbReference type="SMART" id="SM00448">
    <property type="entry name" value="REC"/>
    <property type="match status" value="1"/>
</dbReference>
<dbReference type="CDD" id="cd17536">
    <property type="entry name" value="REC_YesN-like"/>
    <property type="match status" value="1"/>
</dbReference>
<evidence type="ECO:0000313" key="7">
    <source>
        <dbReference type="EMBL" id="GAX88229.1"/>
    </source>
</evidence>
<proteinExistence type="predicted"/>
<evidence type="ECO:0000313" key="8">
    <source>
        <dbReference type="Proteomes" id="UP000217944"/>
    </source>
</evidence>
<accession>A0A292YGZ1</accession>
<keyword evidence="8" id="KW-1185">Reference proteome</keyword>
<reference evidence="7 8" key="1">
    <citation type="journal article" date="2017" name="Syst. Appl. Microbiol.">
        <title>Lebetimonas natsushimae sp. nov., a novel strictly anaerobic, moderately thermophilic chemoautotroph isolated from a deep-sea hydrothermal vent polychaete nest in the Mid-Okinawa Trough.</title>
        <authorList>
            <person name="Nagata R."/>
            <person name="Takaki Y."/>
            <person name="Tame A."/>
            <person name="Nunoura T."/>
            <person name="Muto H."/>
            <person name="Mino S."/>
            <person name="Sawayama S."/>
            <person name="Takai K."/>
            <person name="Nakagawa S."/>
        </authorList>
    </citation>
    <scope>NUCLEOTIDE SEQUENCE [LARGE SCALE GENOMIC DNA]</scope>
    <source>
        <strain evidence="7 8">HS1857</strain>
    </source>
</reference>
<dbReference type="GO" id="GO:0097588">
    <property type="term" value="P:archaeal or bacterial-type flagellum-dependent cell motility"/>
    <property type="evidence" value="ECO:0007669"/>
    <property type="project" value="UniProtKB-KW"/>
</dbReference>
<name>A0A292YGZ1_9BACT</name>
<dbReference type="GO" id="GO:0000160">
    <property type="term" value="P:phosphorelay signal transduction system"/>
    <property type="evidence" value="ECO:0007669"/>
    <property type="project" value="InterPro"/>
</dbReference>
<dbReference type="RefSeq" id="WP_096260056.1">
    <property type="nucleotide sequence ID" value="NZ_BDME01000006.1"/>
</dbReference>
<dbReference type="PROSITE" id="PS50110">
    <property type="entry name" value="RESPONSE_REGULATORY"/>
    <property type="match status" value="1"/>
</dbReference>
<keyword evidence="3 5" id="KW-0597">Phosphoprotein</keyword>
<evidence type="ECO:0000256" key="2">
    <source>
        <dbReference type="ARBA" id="ARBA00022500"/>
    </source>
</evidence>
<gene>
    <name evidence="7" type="ORF">LNAT_P1524</name>
</gene>
<sequence>MQELKQLNVLFVEDDELVRDAFTLLVENLFKNFYTAKDSYEALEIYKKHNIDLVITDIKMPKLSGLDLASIIKKENKEQIILVITAFSDMDYMKKAIDIGIDGYLTKPVFKESLFKTLKKFANIIIERKKSQEYLIILKNLIEEKNYPVCISKNNQIIISNQIFKNIFSEIDNLEEFEEKYNIEFDFSKEKTETISNKKFLIKAAPFSDSYYKIEFKEADVL</sequence>
<feature type="domain" description="Response regulatory" evidence="6">
    <location>
        <begin position="8"/>
        <end position="122"/>
    </location>
</feature>
<keyword evidence="2" id="KW-0145">Chemotaxis</keyword>
<dbReference type="InterPro" id="IPR050595">
    <property type="entry name" value="Bact_response_regulator"/>
</dbReference>
<protein>
    <submittedName>
        <fullName evidence="7">Two-component system, response regulator YesN</fullName>
    </submittedName>
</protein>
<dbReference type="Gene3D" id="3.40.50.2300">
    <property type="match status" value="1"/>
</dbReference>
<evidence type="ECO:0000259" key="6">
    <source>
        <dbReference type="PROSITE" id="PS50110"/>
    </source>
</evidence>
<evidence type="ECO:0000256" key="5">
    <source>
        <dbReference type="PROSITE-ProRule" id="PRU00169"/>
    </source>
</evidence>
<dbReference type="InterPro" id="IPR001789">
    <property type="entry name" value="Sig_transdc_resp-reg_receiver"/>
</dbReference>
<dbReference type="AlphaFoldDB" id="A0A292YGZ1"/>
<dbReference type="PANTHER" id="PTHR44591">
    <property type="entry name" value="STRESS RESPONSE REGULATOR PROTEIN 1"/>
    <property type="match status" value="1"/>
</dbReference>
<dbReference type="InterPro" id="IPR011006">
    <property type="entry name" value="CheY-like_superfamily"/>
</dbReference>
<evidence type="ECO:0000256" key="1">
    <source>
        <dbReference type="ARBA" id="ARBA00001946"/>
    </source>
</evidence>